<protein>
    <recommendedName>
        <fullName evidence="3">glucan endo-1,3-beta-D-glucosidase</fullName>
        <ecNumber evidence="3">3.2.1.39</ecNumber>
    </recommendedName>
</protein>
<keyword evidence="9" id="KW-0472">Membrane</keyword>
<dbReference type="InterPro" id="IPR002223">
    <property type="entry name" value="Kunitz_BPTI"/>
</dbReference>
<evidence type="ECO:0000256" key="8">
    <source>
        <dbReference type="ARBA" id="ARBA00023326"/>
    </source>
</evidence>
<dbReference type="Gene3D" id="4.10.410.10">
    <property type="entry name" value="Pancreatic trypsin inhibitor Kunitz domain"/>
    <property type="match status" value="1"/>
</dbReference>
<keyword evidence="5" id="KW-0119">Carbohydrate metabolism</keyword>
<reference evidence="11" key="2">
    <citation type="submission" date="2021-01" db="UniProtKB">
        <authorList>
            <consortium name="EnsemblMetazoa"/>
        </authorList>
    </citation>
    <scope>IDENTIFICATION</scope>
</reference>
<dbReference type="GO" id="GO:0052861">
    <property type="term" value="F:endo-1,3(4)-beta-glucanase activity"/>
    <property type="evidence" value="ECO:0007669"/>
    <property type="project" value="InterPro"/>
</dbReference>
<reference evidence="12" key="1">
    <citation type="submission" date="2015-02" db="EMBL/GenBank/DDBJ databases">
        <title>Genome sequencing for Strongylocentrotus purpuratus.</title>
        <authorList>
            <person name="Murali S."/>
            <person name="Liu Y."/>
            <person name="Vee V."/>
            <person name="English A."/>
            <person name="Wang M."/>
            <person name="Skinner E."/>
            <person name="Han Y."/>
            <person name="Muzny D.M."/>
            <person name="Worley K.C."/>
            <person name="Gibbs R.A."/>
        </authorList>
    </citation>
    <scope>NUCLEOTIDE SEQUENCE</scope>
</reference>
<dbReference type="AlphaFoldDB" id="A0A7M7PSN8"/>
<dbReference type="GO" id="GO:0004867">
    <property type="term" value="F:serine-type endopeptidase inhibitor activity"/>
    <property type="evidence" value="ECO:0007669"/>
    <property type="project" value="InterPro"/>
</dbReference>
<dbReference type="OMA" id="ACNQINH"/>
<dbReference type="OrthoDB" id="4473401at2759"/>
<dbReference type="PRINTS" id="PR00759">
    <property type="entry name" value="BASICPTASE"/>
</dbReference>
<dbReference type="GO" id="GO:0042973">
    <property type="term" value="F:glucan endo-1,3-beta-D-glucosidase activity"/>
    <property type="evidence" value="ECO:0007669"/>
    <property type="project" value="UniProtKB-EC"/>
</dbReference>
<accession>A0A7M7PSN8</accession>
<feature type="domain" description="BPTI/Kunitz inhibitor" evidence="10">
    <location>
        <begin position="95"/>
        <end position="145"/>
    </location>
</feature>
<dbReference type="InterPro" id="IPR040720">
    <property type="entry name" value="GH81_C"/>
</dbReference>
<proteinExistence type="inferred from homology"/>
<keyword evidence="6" id="KW-0326">Glycosidase</keyword>
<evidence type="ECO:0000256" key="1">
    <source>
        <dbReference type="ARBA" id="ARBA00000382"/>
    </source>
</evidence>
<dbReference type="InParanoid" id="A0A7M7PSN8"/>
<organism evidence="11 12">
    <name type="scientific">Strongylocentrotus purpuratus</name>
    <name type="common">Purple sea urchin</name>
    <dbReference type="NCBI Taxonomy" id="7668"/>
    <lineage>
        <taxon>Eukaryota</taxon>
        <taxon>Metazoa</taxon>
        <taxon>Echinodermata</taxon>
        <taxon>Eleutherozoa</taxon>
        <taxon>Echinozoa</taxon>
        <taxon>Echinoidea</taxon>
        <taxon>Euechinoidea</taxon>
        <taxon>Echinacea</taxon>
        <taxon>Camarodonta</taxon>
        <taxon>Echinidea</taxon>
        <taxon>Strongylocentrotidae</taxon>
        <taxon>Strongylocentrotus</taxon>
    </lineage>
</organism>
<comment type="similarity">
    <text evidence="2">Belongs to the glycosyl hydrolase 81 family.</text>
</comment>
<dbReference type="InterPro" id="IPR005200">
    <property type="entry name" value="Endo-beta-glucanase"/>
</dbReference>
<evidence type="ECO:0000259" key="10">
    <source>
        <dbReference type="PROSITE" id="PS50279"/>
    </source>
</evidence>
<keyword evidence="7" id="KW-0961">Cell wall biogenesis/degradation</keyword>
<evidence type="ECO:0000256" key="9">
    <source>
        <dbReference type="SAM" id="Phobius"/>
    </source>
</evidence>
<dbReference type="PROSITE" id="PS50279">
    <property type="entry name" value="BPTI_KUNITZ_2"/>
    <property type="match status" value="1"/>
</dbReference>
<evidence type="ECO:0000313" key="12">
    <source>
        <dbReference type="Proteomes" id="UP000007110"/>
    </source>
</evidence>
<evidence type="ECO:0000256" key="4">
    <source>
        <dbReference type="ARBA" id="ARBA00022801"/>
    </source>
</evidence>
<dbReference type="SUPFAM" id="SSF57362">
    <property type="entry name" value="BPTI-like"/>
    <property type="match status" value="1"/>
</dbReference>
<keyword evidence="9" id="KW-0812">Transmembrane</keyword>
<dbReference type="Pfam" id="PF00014">
    <property type="entry name" value="Kunitz_BPTI"/>
    <property type="match status" value="1"/>
</dbReference>
<dbReference type="KEGG" id="spu:581748"/>
<dbReference type="InterPro" id="IPR020901">
    <property type="entry name" value="Prtase_inh_Kunz-CS"/>
</dbReference>
<dbReference type="Pfam" id="PF17652">
    <property type="entry name" value="Glyco_hydro81C"/>
    <property type="match status" value="1"/>
</dbReference>
<keyword evidence="9" id="KW-1133">Transmembrane helix</keyword>
<dbReference type="PANTHER" id="PTHR31983:SF0">
    <property type="entry name" value="GLUCAN ENDO-1,3-BETA-D-GLUCOSIDASE 2"/>
    <property type="match status" value="1"/>
</dbReference>
<dbReference type="EnsemblMetazoa" id="XM_031000350">
    <property type="protein sequence ID" value="XP_030856210"/>
    <property type="gene ID" value="LOC581748"/>
</dbReference>
<dbReference type="Proteomes" id="UP000007110">
    <property type="component" value="Unassembled WGS sequence"/>
</dbReference>
<sequence>MATKSLEMTSTDQLANGFAESQEDIKQPKNNNGVYWFTFGVIFLLVAACVISVSVIFAGGDCNCEGEFEPIVGTPTEPPATTPMITTPQPEEDICTLPLDPGSCGESLVRWGYDGETSSCLQFDFTGCLGNKNNFMSEDDCQSICGGAGGLPRTCIQLQDTPLATLDVSDIFGTSTTLQDLAAPSDRVGELRTEGALPTGHFACNQINHGPLSPIRQFPHSATMDAMGITYEAYTLQRWTDPARQDPFYELTPGKDGEPWEKMEELGAGMKQMVSAPDSLPFSIFSGLTGIKVGLEDNENDPVMTDFGEMYANFLYTDANGGTMELPLVRGSGMLTHLFTDAIPVVKPYCLSAINAVPATFECPEEESVENAGSGYVEASCNASSETATFVLHLTKSIEHISDVQWVASESTEWDSDNGGFMTCDETCCQLSPDGKTVTIDLQGAVTSVDYAINVINKYVVPQHDYSYYWYRNPLTIQCTSTSDVTVTRGQRMPIWFYGSASLDTPTCRQNLVDEDYEVTATLKLSSPANNLQEIQYIIADADDDWSSMNSWTTCNANSCELEDDGNTVVMTLHVNHTNVNFAANVIGQFVTEAVPANWRRQPVKTYCPGGAPEPTPQPITLVSDSFFFELSEPLSIEGVPDSTRKYAMFFSEDMVMTLDENGASFVPDRVLPTKFSGVMQLVYAGSGTPRNFTWADKLEGFAGPYSYKPKTRFCTEGDKGYISFDWNKMGEDYLGTNPNLDLLTVVLPHQEPLLGDDLVETPFGYKGYVGDHWVMEETLPPASMEPNMDAVNRIKDQPDRLQHILDAIGVDIDQQTLESDCTTASIHSYEAGKSIEMVARLASISRAFNTEHYIQLDQSLRRCLDLWLGIVGGIPEDNAIRYDTVWGGLWMRGAGADEELFPWTNYGFISYADHHYHFGMWLYAIAYYAKYNPVWASKEDNYNRIMAMARDVGSPSKNDPYFPTVRQKDWYIGSSWATGIGGGTRQQEASAEAINCYHALAALGEAMNDTNLQAIGQLTTATEIRATRQYWQVRENNRHLFPSLIQRWGVIGQLQEDGIFYYTLNWPCEPDQFPQRHACIVGIQIIPSSPCPISTWIRSGERASMTSAATPLTRHLHPVETWLILTGTPSTPSLHDLGPSASPSCPGGC</sequence>
<dbReference type="GO" id="GO:0071555">
    <property type="term" value="P:cell wall organization"/>
    <property type="evidence" value="ECO:0007669"/>
    <property type="project" value="UniProtKB-KW"/>
</dbReference>
<dbReference type="EC" id="3.2.1.39" evidence="3"/>
<evidence type="ECO:0000256" key="6">
    <source>
        <dbReference type="ARBA" id="ARBA00023295"/>
    </source>
</evidence>
<dbReference type="CDD" id="cd00109">
    <property type="entry name" value="Kunitz-type"/>
    <property type="match status" value="1"/>
</dbReference>
<keyword evidence="4" id="KW-0378">Hydrolase</keyword>
<dbReference type="PROSITE" id="PS00280">
    <property type="entry name" value="BPTI_KUNITZ_1"/>
    <property type="match status" value="1"/>
</dbReference>
<dbReference type="RefSeq" id="XP_030856210.1">
    <property type="nucleotide sequence ID" value="XM_031000350.1"/>
</dbReference>
<dbReference type="SMART" id="SM00131">
    <property type="entry name" value="KU"/>
    <property type="match status" value="1"/>
</dbReference>
<dbReference type="PANTHER" id="PTHR31983">
    <property type="entry name" value="ENDO-1,3(4)-BETA-GLUCANASE 1"/>
    <property type="match status" value="1"/>
</dbReference>
<dbReference type="InterPro" id="IPR036880">
    <property type="entry name" value="Kunitz_BPTI_sf"/>
</dbReference>
<comment type="catalytic activity">
    <reaction evidence="1">
        <text>Hydrolysis of (1-&gt;3)-beta-D-glucosidic linkages in (1-&gt;3)-beta-D-glucans.</text>
        <dbReference type="EC" id="3.2.1.39"/>
    </reaction>
</comment>
<keyword evidence="12" id="KW-1185">Reference proteome</keyword>
<keyword evidence="8" id="KW-0624">Polysaccharide degradation</keyword>
<evidence type="ECO:0000313" key="11">
    <source>
        <dbReference type="EnsemblMetazoa" id="XP_030856210"/>
    </source>
</evidence>
<dbReference type="PROSITE" id="PS52008">
    <property type="entry name" value="GH81"/>
    <property type="match status" value="1"/>
</dbReference>
<evidence type="ECO:0000256" key="2">
    <source>
        <dbReference type="ARBA" id="ARBA00010730"/>
    </source>
</evidence>
<name>A0A7M7PSN8_STRPU</name>
<evidence type="ECO:0000256" key="5">
    <source>
        <dbReference type="ARBA" id="ARBA00023277"/>
    </source>
</evidence>
<dbReference type="GO" id="GO:0000272">
    <property type="term" value="P:polysaccharide catabolic process"/>
    <property type="evidence" value="ECO:0007669"/>
    <property type="project" value="UniProtKB-KW"/>
</dbReference>
<feature type="transmembrane region" description="Helical" evidence="9">
    <location>
        <begin position="34"/>
        <end position="58"/>
    </location>
</feature>
<dbReference type="GeneID" id="581748"/>
<evidence type="ECO:0000256" key="7">
    <source>
        <dbReference type="ARBA" id="ARBA00023316"/>
    </source>
</evidence>
<evidence type="ECO:0000256" key="3">
    <source>
        <dbReference type="ARBA" id="ARBA00012780"/>
    </source>
</evidence>